<proteinExistence type="predicted"/>
<keyword evidence="3" id="KW-1185">Reference proteome</keyword>
<dbReference type="WBParaSite" id="jg21616.1">
    <property type="protein sequence ID" value="jg21616.1"/>
    <property type="gene ID" value="jg21616"/>
</dbReference>
<dbReference type="Proteomes" id="UP000887574">
    <property type="component" value="Unplaced"/>
</dbReference>
<evidence type="ECO:0000259" key="2">
    <source>
        <dbReference type="PROSITE" id="PS00028"/>
    </source>
</evidence>
<feature type="domain" description="C2H2-type" evidence="2">
    <location>
        <begin position="391"/>
        <end position="412"/>
    </location>
</feature>
<accession>A0A915DPQ9</accession>
<evidence type="ECO:0000256" key="1">
    <source>
        <dbReference type="SAM" id="MobiDB-lite"/>
    </source>
</evidence>
<organism evidence="3 4">
    <name type="scientific">Ditylenchus dipsaci</name>
    <dbReference type="NCBI Taxonomy" id="166011"/>
    <lineage>
        <taxon>Eukaryota</taxon>
        <taxon>Metazoa</taxon>
        <taxon>Ecdysozoa</taxon>
        <taxon>Nematoda</taxon>
        <taxon>Chromadorea</taxon>
        <taxon>Rhabditida</taxon>
        <taxon>Tylenchina</taxon>
        <taxon>Tylenchomorpha</taxon>
        <taxon>Sphaerularioidea</taxon>
        <taxon>Anguinidae</taxon>
        <taxon>Anguininae</taxon>
        <taxon>Ditylenchus</taxon>
    </lineage>
</organism>
<feature type="region of interest" description="Disordered" evidence="1">
    <location>
        <begin position="341"/>
        <end position="384"/>
    </location>
</feature>
<dbReference type="PROSITE" id="PS00028">
    <property type="entry name" value="ZINC_FINGER_C2H2_1"/>
    <property type="match status" value="1"/>
</dbReference>
<protein>
    <submittedName>
        <fullName evidence="4">C2H2-type domain-containing protein</fullName>
    </submittedName>
</protein>
<name>A0A915DPQ9_9BILA</name>
<evidence type="ECO:0000313" key="3">
    <source>
        <dbReference type="Proteomes" id="UP000887574"/>
    </source>
</evidence>
<sequence>MIRSIMLIIKSVYHINASGIVLKLAHNEGRKSDVEVGAETLHICAFIYFFAMLPLETFTELSYFVPLKQCMQLLVLSVRTCPTFVHRCTLQLIALTPKILQEQFKEIEQKLGKIGELTNNQGAIDETRGRCISTIREFLTVQIKKCLNDYPFLKLSELEALEGLAAEAEKFEQLMGQLKYNHLEEVLDCHRLQVEIFIKTEIAKLDDFLLSLKQQQLLDEQQQHLLGKQLLEEQQHHLLDKLRNTPKCKGVVFPGSEFQKKCQEEYLAVIATIQKEEGVTIVYDYPSSSNPVVVVIKGHQEARMDAAVTRLKDFMKSESPAKSSHSISNILGVASTTMMHHDVGGEDQNEQQSVETGNPSQPMPQMSSIQVAPTPHPQKPSTNVEKTGFQCLECKAKLKTSWGILKHYNTSHIGIQCPYKDD</sequence>
<dbReference type="InterPro" id="IPR013087">
    <property type="entry name" value="Znf_C2H2_type"/>
</dbReference>
<reference evidence="4" key="1">
    <citation type="submission" date="2022-11" db="UniProtKB">
        <authorList>
            <consortium name="WormBaseParasite"/>
        </authorList>
    </citation>
    <scope>IDENTIFICATION</scope>
</reference>
<evidence type="ECO:0000313" key="4">
    <source>
        <dbReference type="WBParaSite" id="jg21616.1"/>
    </source>
</evidence>
<feature type="compositionally biased region" description="Polar residues" evidence="1">
    <location>
        <begin position="350"/>
        <end position="371"/>
    </location>
</feature>
<dbReference type="AlphaFoldDB" id="A0A915DPQ9"/>